<dbReference type="PANTHER" id="PTHR11552">
    <property type="entry name" value="GLUCOSE-METHANOL-CHOLINE GMC OXIDOREDUCTASE"/>
    <property type="match status" value="1"/>
</dbReference>
<feature type="non-terminal residue" evidence="3">
    <location>
        <position position="1"/>
    </location>
</feature>
<dbReference type="GO" id="GO:0050660">
    <property type="term" value="F:flavin adenine dinucleotide binding"/>
    <property type="evidence" value="ECO:0007669"/>
    <property type="project" value="InterPro"/>
</dbReference>
<dbReference type="GO" id="GO:0016614">
    <property type="term" value="F:oxidoreductase activity, acting on CH-OH group of donors"/>
    <property type="evidence" value="ECO:0007669"/>
    <property type="project" value="InterPro"/>
</dbReference>
<dbReference type="Gene3D" id="3.30.560.10">
    <property type="entry name" value="Glucose Oxidase, domain 3"/>
    <property type="match status" value="1"/>
</dbReference>
<evidence type="ECO:0000313" key="4">
    <source>
        <dbReference type="Proteomes" id="UP000779574"/>
    </source>
</evidence>
<evidence type="ECO:0000313" key="3">
    <source>
        <dbReference type="EMBL" id="KAG9698725.1"/>
    </source>
</evidence>
<gene>
    <name evidence="3" type="ORF">KCU76_g2048</name>
</gene>
<evidence type="ECO:0000256" key="1">
    <source>
        <dbReference type="ARBA" id="ARBA00010790"/>
    </source>
</evidence>
<dbReference type="InterPro" id="IPR007867">
    <property type="entry name" value="GMC_OxRtase_C"/>
</dbReference>
<sequence>MGSPLKQASGENSQQRALPTQSNLLASAAIAARSTTFEPQVIPTNARFCERVNAQKPTTRAHVVTVDSHRALHEYDIVKMILLYLKDEPKALAKAMRTCPLFIKAGVGILWEDAKPSDLLCIQDTRRRLEFAPFLKIVTLWSDEQYQVLALNENEELYERGAAFFCDWTLLSNIAIDEEAGIDYDEDCRPGDKTADNVWKGGLKAFSPDPVLWVERDLNLFTNRHGRVVPMEEISQMETSITLTISTEKRMQLSEYDLIIVGGGTAGCVLANRLSEDQNVSVLVLEAGENRSDDERVYTPGLAGSTLDNPEFDWQYVAEPATGLNNRRIKHPRGRAIGGSSAINSLAIIYPSASDIDVWAELGNEDWDWNTLAPYFLKFQTIVPPNEEVKKQLNIVHSDESIQNSNGPIQASFPSKVTALHKTWINTFRTLNLENVSDPLTGDAIGGHTSTCHITGDLHERCHAGVAYLDPVLNRPNLTVFTNALVHKLMIETHSSRPIVRGVVYSQHGVLHKVSARREVILAAGTFNTPQILELSGVGNPRVLKEHGIDVVYANPAVGENLQDHMRSGLSFEVTNDVPARRVTTEKDRQEYKENRSGLLAENGAFLFSYTPLAPFLDQTGHDDLKSLLDKHLVDDGSWSPFTRKRNNFIRNAIESANEATAVSFLSRAPYGDFEEGNFVSLNSMLSHPLSVGSVHIVSSDPKIKPKIDFNYHSHPLDVEIHARHMQALDKLAKTEPLASYLVPGGKRLSKAYSEDTIDDYKEVVRAYAKTNYHPCGTCSLGTVVDSRLNVKGVRSLRVVDASIMPIIPRGNILATVYAVAERAADIISEDLGLRRST</sequence>
<reference evidence="3" key="1">
    <citation type="journal article" date="2021" name="J Fungi (Basel)">
        <title>Virulence traits and population genomics of the black yeast Aureobasidium melanogenum.</title>
        <authorList>
            <person name="Cernosa A."/>
            <person name="Sun X."/>
            <person name="Gostincar C."/>
            <person name="Fang C."/>
            <person name="Gunde-Cimerman N."/>
            <person name="Song Z."/>
        </authorList>
    </citation>
    <scope>NUCLEOTIDE SEQUENCE</scope>
    <source>
        <strain evidence="3">EXF-9911</strain>
    </source>
</reference>
<reference evidence="3" key="2">
    <citation type="submission" date="2021-08" db="EMBL/GenBank/DDBJ databases">
        <authorList>
            <person name="Gostincar C."/>
            <person name="Sun X."/>
            <person name="Song Z."/>
            <person name="Gunde-Cimerman N."/>
        </authorList>
    </citation>
    <scope>NUCLEOTIDE SEQUENCE</scope>
    <source>
        <strain evidence="3">EXF-9911</strain>
    </source>
</reference>
<comment type="caution">
    <text evidence="3">The sequence shown here is derived from an EMBL/GenBank/DDBJ whole genome shotgun (WGS) entry which is preliminary data.</text>
</comment>
<dbReference type="Pfam" id="PF05199">
    <property type="entry name" value="GMC_oxred_C"/>
    <property type="match status" value="1"/>
</dbReference>
<protein>
    <submittedName>
        <fullName evidence="3">Alcohol oxidase</fullName>
    </submittedName>
</protein>
<dbReference type="InterPro" id="IPR036188">
    <property type="entry name" value="FAD/NAD-bd_sf"/>
</dbReference>
<feature type="domain" description="Glucose-methanol-choline oxidoreductase N-terminal" evidence="2">
    <location>
        <begin position="525"/>
        <end position="539"/>
    </location>
</feature>
<comment type="similarity">
    <text evidence="1">Belongs to the GMC oxidoreductase family.</text>
</comment>
<accession>A0A9P8EUW7</accession>
<dbReference type="InterPro" id="IPR000172">
    <property type="entry name" value="GMC_OxRdtase_N"/>
</dbReference>
<proteinExistence type="inferred from homology"/>
<dbReference type="EMBL" id="JAHFXF010000048">
    <property type="protein sequence ID" value="KAG9698725.1"/>
    <property type="molecule type" value="Genomic_DNA"/>
</dbReference>
<dbReference type="Proteomes" id="UP000779574">
    <property type="component" value="Unassembled WGS sequence"/>
</dbReference>
<organism evidence="3 4">
    <name type="scientific">Aureobasidium melanogenum</name>
    <name type="common">Aureobasidium pullulans var. melanogenum</name>
    <dbReference type="NCBI Taxonomy" id="46634"/>
    <lineage>
        <taxon>Eukaryota</taxon>
        <taxon>Fungi</taxon>
        <taxon>Dikarya</taxon>
        <taxon>Ascomycota</taxon>
        <taxon>Pezizomycotina</taxon>
        <taxon>Dothideomycetes</taxon>
        <taxon>Dothideomycetidae</taxon>
        <taxon>Dothideales</taxon>
        <taxon>Saccotheciaceae</taxon>
        <taxon>Aureobasidium</taxon>
    </lineage>
</organism>
<evidence type="ECO:0000259" key="2">
    <source>
        <dbReference type="PROSITE" id="PS00624"/>
    </source>
</evidence>
<dbReference type="Gene3D" id="3.50.50.60">
    <property type="entry name" value="FAD/NAD(P)-binding domain"/>
    <property type="match status" value="1"/>
</dbReference>
<dbReference type="SUPFAM" id="SSF54373">
    <property type="entry name" value="FAD-linked reductases, C-terminal domain"/>
    <property type="match status" value="1"/>
</dbReference>
<name>A0A9P8EUW7_AURME</name>
<dbReference type="PANTHER" id="PTHR11552:SF210">
    <property type="entry name" value="GLUCOSE-METHANOL-CHOLINE OXIDOREDUCTASE N-TERMINAL DOMAIN-CONTAINING PROTEIN-RELATED"/>
    <property type="match status" value="1"/>
</dbReference>
<dbReference type="PROSITE" id="PS00624">
    <property type="entry name" value="GMC_OXRED_2"/>
    <property type="match status" value="1"/>
</dbReference>
<dbReference type="Pfam" id="PF00732">
    <property type="entry name" value="GMC_oxred_N"/>
    <property type="match status" value="1"/>
</dbReference>
<dbReference type="InterPro" id="IPR012132">
    <property type="entry name" value="GMC_OxRdtase"/>
</dbReference>
<dbReference type="SUPFAM" id="SSF51905">
    <property type="entry name" value="FAD/NAD(P)-binding domain"/>
    <property type="match status" value="1"/>
</dbReference>
<dbReference type="AlphaFoldDB" id="A0A9P8EUW7"/>